<feature type="compositionally biased region" description="Low complexity" evidence="3">
    <location>
        <begin position="3081"/>
        <end position="3095"/>
    </location>
</feature>
<keyword evidence="4" id="KW-0732">Signal</keyword>
<dbReference type="PANTHER" id="PTHR38340">
    <property type="entry name" value="S-LAYER PROTEIN"/>
    <property type="match status" value="1"/>
</dbReference>
<dbReference type="HOGENOM" id="CLU_224779_0_0_11"/>
<dbReference type="InterPro" id="IPR050557">
    <property type="entry name" value="RTX_toxin/Mannuronan_C5-epim"/>
</dbReference>
<evidence type="ECO:0000256" key="3">
    <source>
        <dbReference type="SAM" id="MobiDB-lite"/>
    </source>
</evidence>
<feature type="region of interest" description="Disordered" evidence="3">
    <location>
        <begin position="2207"/>
        <end position="2237"/>
    </location>
</feature>
<dbReference type="InterPro" id="IPR011049">
    <property type="entry name" value="Serralysin-like_metalloprot_C"/>
</dbReference>
<feature type="compositionally biased region" description="Low complexity" evidence="3">
    <location>
        <begin position="2455"/>
        <end position="2464"/>
    </location>
</feature>
<evidence type="ECO:0000313" key="6">
    <source>
        <dbReference type="Proteomes" id="UP000009236"/>
    </source>
</evidence>
<dbReference type="eggNOG" id="COG2931">
    <property type="taxonomic scope" value="Bacteria"/>
</dbReference>
<dbReference type="Proteomes" id="UP000009236">
    <property type="component" value="Chromosome"/>
</dbReference>
<comment type="subcellular location">
    <subcellularLocation>
        <location evidence="1">Secreted</location>
    </subcellularLocation>
</comment>
<dbReference type="GO" id="GO:0005576">
    <property type="term" value="C:extracellular region"/>
    <property type="evidence" value="ECO:0007669"/>
    <property type="project" value="UniProtKB-SubCell"/>
</dbReference>
<dbReference type="RefSeq" id="WP_013839854.1">
    <property type="nucleotide sequence ID" value="NC_015588.1"/>
</dbReference>
<dbReference type="PANTHER" id="PTHR38340:SF1">
    <property type="entry name" value="S-LAYER PROTEIN"/>
    <property type="match status" value="1"/>
</dbReference>
<dbReference type="InterPro" id="IPR001343">
    <property type="entry name" value="Hemolysn_Ca-bd"/>
</dbReference>
<dbReference type="GO" id="GO:0005509">
    <property type="term" value="F:calcium ion binding"/>
    <property type="evidence" value="ECO:0007669"/>
    <property type="project" value="InterPro"/>
</dbReference>
<feature type="compositionally biased region" description="Basic and acidic residues" evidence="3">
    <location>
        <begin position="2808"/>
        <end position="2818"/>
    </location>
</feature>
<accession>F6FV36</accession>
<evidence type="ECO:0000256" key="1">
    <source>
        <dbReference type="ARBA" id="ARBA00004613"/>
    </source>
</evidence>
<evidence type="ECO:0000256" key="2">
    <source>
        <dbReference type="ARBA" id="ARBA00022525"/>
    </source>
</evidence>
<evidence type="ECO:0000256" key="4">
    <source>
        <dbReference type="SAM" id="SignalP"/>
    </source>
</evidence>
<evidence type="ECO:0000313" key="5">
    <source>
        <dbReference type="EMBL" id="AEG45464.1"/>
    </source>
</evidence>
<feature type="compositionally biased region" description="Gly residues" evidence="3">
    <location>
        <begin position="2605"/>
        <end position="2619"/>
    </location>
</feature>
<keyword evidence="2" id="KW-0964">Secreted</keyword>
<feature type="region of interest" description="Disordered" evidence="3">
    <location>
        <begin position="2390"/>
        <end position="2479"/>
    </location>
</feature>
<protein>
    <submittedName>
        <fullName evidence="5">Hemolysin-type calcium-binding region</fullName>
    </submittedName>
</protein>
<dbReference type="KEGG" id="iva:Isova_2775"/>
<keyword evidence="6" id="KW-1185">Reference proteome</keyword>
<gene>
    <name evidence="5" type="ordered locus">Isova_2775</name>
</gene>
<dbReference type="Gene3D" id="2.150.10.10">
    <property type="entry name" value="Serralysin-like metalloprotease, C-terminal"/>
    <property type="match status" value="5"/>
</dbReference>
<name>F6FV36_ISOV2</name>
<sequence length="3247" mass="326830">MRAKRGSAVVGILTSGAVVATVLVAPPAVADEDDLFAEQVAAWARGLAEHETLQAPLPVVGVSPGDLLAGAVPSMAGDLDEVSDGRYRLAVTEDVATFLSLEPGFPLTSADDEVTVTVAAAVEFTVASEETDGGTVRYVVASGPDAPAVTASVDLVLPDDGPLAASVGLLGAQITSSDVELHAAYTGTVSDPDGNGRLAFDDPGGVPDDGELSAEGSAIGLSTVGVASAAASGTLAVTSTGAVISPPISASVAFDWPDLTDAATLTVTPTGFDAIGDYLNMSIRDTAEGLVLVKSALAALQRTSENADLPFMRGTVADAVVLSENLTTFLTGAIDPTSGQPQWTSVQELFSMLDAAPGIAVQVGGYDAANHRLPFTLRLEREQDGADPLYVPTPGLEGSDVKTGLVELGNLLSGDGGRKVANVKAPEPTPGDATTNPPATADRGYDVEVLLALDLQAPTLHDPPLQGTTPDGNPVYYDETPIGVDRMLFRSATATADFPITTPIAAGGQVGFVEVSVGGQIVVGPADGGQPMLSLTVGGTEYRPLGDLFEDLRTDAASAVDLDLNVAVSVTNGTITVPGLDDILAEPATFSVGPCDVATLPAGCTPTFGGSLVDLLRLDVDVSEPRALLGRLADILTLFDAGLRATSLMGDAAKAKLPVVGVSLADVLGSDGDALATSTKIGEVVDSFVLDPPTTLQAAVARVETTLGTDLPVRVGTVDGEPALVLDVDFHRAYERSVPLSYRLGDVPLVSAGADAEVTLDAAVDVDAGVAVPLGGAYGDWTASVEALRLVDPSVTASASAALTGTFDVSVAGLQASLGADGDPVTGAVGLTGTFGASGETTLGDLFGGSVQVTGTAECTGNALLCLDAPVYVLGAPISATDASLVITQPVPAGGTLSAAGFAGDTQVDLPSTDALADLLYGSALDLTNLPSALLTYLRLVEQGLQAASFGGKVPLVGQQLVEAANVIAEARAELEALGTQAGDEYTQVKQKLEDELGVTIEEKCGVLEPTQNVQVEAQGVPDGATTVTYAYVVVGRTAGGDITLRSAQDTAQNVAPLADGAQNVVTWDADPRAAGYLVLRQVDGGAWEQVADVTGTTFTDDGTATPTAAPAEATEKPLADCAGNPLAVETVVLTWAYDPGNDDDPNGPELVHNVPLDLGIPGLSLRASSAPGSGGIEASLDYGFRIKVALDKTAGVVILTENEDDKAEAYVEAGGRIVDQAGSDLQAELAVLQVDVDKNDADAVEVGGAFSVDFVGQEMEVGGTTTEALPLDALVTSPGDAITLHAEFGVDIDWNLTAAPAIAGQTLPGIATDFCLRWAVGRTVDSCADASPGDNTADAAQPAFGDATSTAPGAPSIAFTNISLDLGSFVESQLGPAIDSVNKAIDPLRPVIETLYAPIPVLTDLSKAAGGGEVTLVSLAETFNTLAGGVDTTAVKAVLQAIETAKTVTEISEQLASGGSVPLPIGDLVVNGSVAKTTPATPEKAGSLKSAFGPATPTGEAATIKGKLTGSAVRTPGKDGGPFGFTFTFLEQPEQLANLLLGGDVEIVRFDSGTLQLGFSMKYSIGPVYAPPPVLVTLSGAAGVKARVVVGFDTYGIRQAINAWREGGSTDVLEVLDGLYFATTDLEGKPVAVLEFYGEIAAGVAVSIVVITVEVRGGFGLTVSFYWNDPNDDGKFRFTEFADALQHNPICLFRVGGKLYLFLELGITLGVSIFSVSFDVTIAKVTLLDFSAAPDCSPEPPELATKTGDVLVVHLGRAGGDGQRGGSWGAEGDEPEVFKVYENHDYSAGTKPAGGWPITGYTVEGLGITTFYEGAVTKVVVDGAGRTTPFHLTFLGDSQKPQPGETEAAEAAVTAADADATVASFRTTVVVRGTEAADEIRTDEGPAWVDARGGDDVVTTANAAGNEVRVAGGAGKDRIGTGQGRAVVAGDSGLPEGATTTAKGATVATALGDPAESAEGDTSGGADVVSVGLGGNVVWGNGGDDVIGVVGEQGNVRGGATNILVGGYGGDSLTTGPGDDVVFPGRHADVPLAAGAAVTVGGAPYTPGDTLTDAQREALADAAGDADAFAGDGRPSNLVDTGSGTDLVVGSQLVDVVSSRSLGSAGQHAYLFGGAGEDVLAGGFGADEVFGGPDDDYVLAEPYTVGDVTGSDAFGPQRSLTRQPMPAGETPQRDLLVGGAHRDHVVGGDGGADAWGDAYRPAELCVPGDPVASDSDMPNADEPGAPNAADGRDSITGGLGVDVVRAGGGADRATLFESDDRACGQSGADRLDGGAGADGLWGGSDADVLNGDAGTDALYGNAGLDTIYGGPDDDVAEGNADVDTVFGGADDDMLVGGTRAAGRPDTGDRVYGDAGADVVAGDNATIMPSSGAAPGAPVLAGRPTADRHVVEHETGASPPPGTSGADQLFGGADDDALLGQGGDDQLGGGDGDDLAVGGRGSDTIDGDAGRDDLVGGSVTPLGTGTPGGPGADGQPDAGDVVRGGAGGDVALGDNAVVTVAAAGSESPLLTGRERATSAPRTLRLLDLGANAGSDDAGGDLLSGQGGEDVLFGQAGDDRVQGGDADDAAEGGPGTDRLEGGPGDDDLVGGSTTPAADPASTEPGTGSGASTGQGDGGDQVFGDSGDDAVLGDDGVILRGEGAQTSMLERSSTDGTLVRQRAVEPYDLLAPSGGSDAIMGGDGVDVLWGQDAADAISGGPHDDYAEGNGAGDTIFGDAPVVVLDEDGDAAAVPGMTVPVPQASWPGSSAVEPETGPDGQDDLIGGSRRAGFRDGGDTIAGNGESDVVLGDDGTLLRDPVAQTVGGTETWSDRVEPHRYPESTSDPAYPDRLFAVRVHDPGRVPAGQDGTTRFCAEVAGRSTCEPAGAFGADVITGDDGDDRLWGQDGNDTMRGGAGNDDVLGELGDDTLFGDAGQDTLLGDRGGVVGQWIDTAAEGTFTVELRGVPRDSYTGLRPGTLDRRVDLFSDVEDLQWVDTASAPMPYPGELVGGADRIRGGDDRDVVFGGAGGDLANGDSGGDSVLGGSGSDVLWGGRGLPDGSPDRGANDEHLDLVFGGSSVEGTGEASVTGADILDWNPRGSATTPGTTCSTGTTPTGTPGTVVDPCAWFAMTDTHDADPANDQHHHGTDWIYGGWDRDVMQGNETANGPSDREDRLIDWNGAYNLYSHCNAAYGGYNDVRQHSPSMKSFLQGVVYAAGAGRAPADASTPGTSAYLELALVEPGQNQHGSGRAFPTTPGHFDKPAACPVP</sequence>
<feature type="region of interest" description="Disordered" evidence="3">
    <location>
        <begin position="2150"/>
        <end position="2172"/>
    </location>
</feature>
<feature type="chain" id="PRO_5003339577" evidence="4">
    <location>
        <begin position="31"/>
        <end position="3247"/>
    </location>
</feature>
<dbReference type="PROSITE" id="PS00330">
    <property type="entry name" value="HEMOLYSIN_CALCIUM"/>
    <property type="match status" value="2"/>
</dbReference>
<feature type="signal peptide" evidence="4">
    <location>
        <begin position="1"/>
        <end position="30"/>
    </location>
</feature>
<dbReference type="SUPFAM" id="SSF51120">
    <property type="entry name" value="beta-Roll"/>
    <property type="match status" value="7"/>
</dbReference>
<dbReference type="Pfam" id="PF00353">
    <property type="entry name" value="HemolysinCabind"/>
    <property type="match status" value="12"/>
</dbReference>
<feature type="compositionally biased region" description="Gly residues" evidence="3">
    <location>
        <begin position="2420"/>
        <end position="2430"/>
    </location>
</feature>
<dbReference type="EMBL" id="CP002810">
    <property type="protein sequence ID" value="AEG45464.1"/>
    <property type="molecule type" value="Genomic_DNA"/>
</dbReference>
<dbReference type="STRING" id="743718.Isova_2775"/>
<feature type="region of interest" description="Disordered" evidence="3">
    <location>
        <begin position="3223"/>
        <end position="3247"/>
    </location>
</feature>
<dbReference type="InterPro" id="IPR018511">
    <property type="entry name" value="Hemolysin-typ_Ca-bd_CS"/>
</dbReference>
<feature type="region of interest" description="Disordered" evidence="3">
    <location>
        <begin position="2537"/>
        <end position="2632"/>
    </location>
</feature>
<reference evidence="5 6" key="1">
    <citation type="submission" date="2011-05" db="EMBL/GenBank/DDBJ databases">
        <title>Complete sequence of Isoptericola variabilis 225.</title>
        <authorList>
            <consortium name="US DOE Joint Genome Institute"/>
            <person name="Lucas S."/>
            <person name="Han J."/>
            <person name="Lapidus A."/>
            <person name="Cheng J.-F."/>
            <person name="Goodwin L."/>
            <person name="Pitluck S."/>
            <person name="Peters L."/>
            <person name="Mikhailova N."/>
            <person name="Zeytun A."/>
            <person name="Han C."/>
            <person name="Tapia R."/>
            <person name="Land M."/>
            <person name="Hauser L."/>
            <person name="Kyrpides N."/>
            <person name="Ivanova N."/>
            <person name="Pagani I."/>
            <person name="Siebers A."/>
            <person name="Allgaier M."/>
            <person name="Thelen M."/>
            <person name="Hugenholtz P."/>
            <person name="Gladden J."/>
            <person name="Woyke T."/>
        </authorList>
    </citation>
    <scope>NUCLEOTIDE SEQUENCE [LARGE SCALE GENOMIC DNA]</scope>
    <source>
        <strain evidence="6">225</strain>
    </source>
</reference>
<feature type="region of interest" description="Disordered" evidence="3">
    <location>
        <begin position="417"/>
        <end position="440"/>
    </location>
</feature>
<proteinExistence type="predicted"/>
<feature type="region of interest" description="Disordered" evidence="3">
    <location>
        <begin position="2804"/>
        <end position="2825"/>
    </location>
</feature>
<feature type="region of interest" description="Disordered" evidence="3">
    <location>
        <begin position="2737"/>
        <end position="2762"/>
    </location>
</feature>
<feature type="region of interest" description="Disordered" evidence="3">
    <location>
        <begin position="3069"/>
        <end position="3095"/>
    </location>
</feature>
<organism evidence="6">
    <name type="scientific">Isoptericola variabilis (strain 225)</name>
    <dbReference type="NCBI Taxonomy" id="743718"/>
    <lineage>
        <taxon>Bacteria</taxon>
        <taxon>Bacillati</taxon>
        <taxon>Actinomycetota</taxon>
        <taxon>Actinomycetes</taxon>
        <taxon>Micrococcales</taxon>
        <taxon>Promicromonosporaceae</taxon>
        <taxon>Isoptericola</taxon>
    </lineage>
</organism>